<evidence type="ECO:0000313" key="18">
    <source>
        <dbReference type="Proteomes" id="UP000094336"/>
    </source>
</evidence>
<evidence type="ECO:0000256" key="14">
    <source>
        <dbReference type="RuleBase" id="RU003756"/>
    </source>
</evidence>
<dbReference type="SUPFAM" id="SSF52540">
    <property type="entry name" value="P-loop containing nucleoside triphosphate hydrolases"/>
    <property type="match status" value="1"/>
</dbReference>
<comment type="subunit">
    <text evidence="11">Heterodimer consisting of MSH2-MSH3 (MutS beta). Forms a ternary complex with MutL alpha (MLH1-PMS1).</text>
</comment>
<proteinExistence type="inferred from homology"/>
<evidence type="ECO:0000259" key="16">
    <source>
        <dbReference type="PROSITE" id="PS00486"/>
    </source>
</evidence>
<dbReference type="GO" id="GO:0000406">
    <property type="term" value="F:double-strand/single-strand DNA junction binding"/>
    <property type="evidence" value="ECO:0007669"/>
    <property type="project" value="EnsemblFungi"/>
</dbReference>
<dbReference type="Pfam" id="PF05192">
    <property type="entry name" value="MutS_III"/>
    <property type="match status" value="1"/>
</dbReference>
<evidence type="ECO:0000256" key="2">
    <source>
        <dbReference type="ARBA" id="ARBA00007094"/>
    </source>
</evidence>
<dbReference type="SUPFAM" id="SSF48334">
    <property type="entry name" value="DNA repair protein MutS, domain III"/>
    <property type="match status" value="1"/>
</dbReference>
<feature type="domain" description="DNA mismatch repair proteins mutS family" evidence="16">
    <location>
        <begin position="977"/>
        <end position="993"/>
    </location>
</feature>
<dbReference type="GO" id="GO:0032302">
    <property type="term" value="C:MutSbeta complex"/>
    <property type="evidence" value="ECO:0007669"/>
    <property type="project" value="EnsemblFungi"/>
</dbReference>
<gene>
    <name evidence="17" type="ORF">BABINDRAFT_161420</name>
</gene>
<dbReference type="OrthoDB" id="121051at2759"/>
<keyword evidence="8 14" id="KW-0234">DNA repair</keyword>
<evidence type="ECO:0000256" key="3">
    <source>
        <dbReference type="ARBA" id="ARBA00022151"/>
    </source>
</evidence>
<dbReference type="GO" id="GO:0000710">
    <property type="term" value="P:meiotic mismatch repair"/>
    <property type="evidence" value="ECO:0007669"/>
    <property type="project" value="EnsemblFungi"/>
</dbReference>
<dbReference type="InterPro" id="IPR036187">
    <property type="entry name" value="DNA_mismatch_repair_MutS_sf"/>
</dbReference>
<keyword evidence="9" id="KW-0539">Nucleus</keyword>
<evidence type="ECO:0000256" key="13">
    <source>
        <dbReference type="ARBA" id="ARBA00073774"/>
    </source>
</evidence>
<evidence type="ECO:0000256" key="11">
    <source>
        <dbReference type="ARBA" id="ARBA00025902"/>
    </source>
</evidence>
<dbReference type="Gene3D" id="3.40.1170.10">
    <property type="entry name" value="DNA repair protein MutS, domain I"/>
    <property type="match status" value="1"/>
</dbReference>
<dbReference type="PANTHER" id="PTHR11361">
    <property type="entry name" value="DNA MISMATCH REPAIR PROTEIN MUTS FAMILY MEMBER"/>
    <property type="match status" value="1"/>
</dbReference>
<organism evidence="17 18">
    <name type="scientific">Babjeviella inositovora NRRL Y-12698</name>
    <dbReference type="NCBI Taxonomy" id="984486"/>
    <lineage>
        <taxon>Eukaryota</taxon>
        <taxon>Fungi</taxon>
        <taxon>Dikarya</taxon>
        <taxon>Ascomycota</taxon>
        <taxon>Saccharomycotina</taxon>
        <taxon>Pichiomycetes</taxon>
        <taxon>Serinales incertae sedis</taxon>
        <taxon>Babjeviella</taxon>
    </lineage>
</organism>
<dbReference type="AlphaFoldDB" id="A0A1E3QRZ0"/>
<sequence length="1136" mass="128098">MAKRKSDGKTQPTISRFFQRSSSPVRIPSPPIEVLSGLDGEIQIDGPVEGANVTEISSKRNVPPEEISVELKEFDAMSDGPSTELDPNAANDDPLESNGQVLLLVVSTPEFMEVDDHEYLDMEATESPATVELSRSAKTDSNSLDAYLSKPDCTPAPLNSSLSSRNFAYNRAKRPDPVHTSFHDAFVRKLKTSFFELLAKEKRYQNDEAPSKKEKLAKKLTPMQQQVADLKKANMDKLLVVQLGYKYKMYAQDAVLAARILGFMLIPGKVTVDDSAPGDYQYDAMAYCSFPVERLHINVKRLLGHNLKIGVVEQTETAAIKANTKKSGLFKREITHVYTNATYFDDQLMKGEGGKRDDYVLVVTEVPMSDRVMISLVAVQPLTGEIVYDEFEDTFIRDELQTRLKHLQPGEVILVEVSAKTEKTVRGLESQGTKVEKRGLKMPREGYTNELITYYVDTMRAPEKGKESSSKSQNPTSSEKFTLIHDFLMLLSDSLRICCLELIIYLQEFRLDSAFWVRQNFLPFQNLSHMVLNGSTLTNLEIFQNQTDFTEKGSLLWLLDHTRTAPGARMLRRWISRPLVSREAIENRLQAVQDIMECLSSGGQGFWEALTASMKKIPDLEKALIKVHYGKTSRKELYLLLRGFNELLQLFSKHERQDILVKSDLLSQLLSTLFSASEQETTQELLQMIYSPAAIDDKMTNDDNKHVVQYFNAHYCQWDGIAAQEAEISRVEQLLEAELVKLRVFLRRPSLKYESVLKDSYLIEVRNTNIKTVPHDWLKIGSTKTVSRFRPPEVSRLYKSLQYHREMLISECNSAYVEFMAMVDSHFDYFNGIVRSVATLDCLFSLTAVSSATDYVKPAFVDSQTVDIRQGRNPIVEQLSLSAYVANDIAMASDRTRAMVITGPNMGGKSSYVRQVAILVIMAQIGCYVPAESATMGVFDAILIRMGAQDNLMKGESTFMVEMGECCQILQNATAKSLVILDEVGRGTGTTDGVSLAYSILDYLVDSDVAPLVLFITHYPSLHVFETKYPGLVKNYHMGYVEVPNEDSQWATITFLYTLEPGIVSNSYGLNVARLASIPTEIIDKAYMVSQEMKEMVEGKKARRWCEDMLRVLQAVTKNSDVNIEEVKRLHESMDI</sequence>
<evidence type="ECO:0000256" key="7">
    <source>
        <dbReference type="ARBA" id="ARBA00023125"/>
    </source>
</evidence>
<dbReference type="GO" id="GO:0043111">
    <property type="term" value="P:replication fork arrest"/>
    <property type="evidence" value="ECO:0007669"/>
    <property type="project" value="EnsemblFungi"/>
</dbReference>
<keyword evidence="4 14" id="KW-0547">Nucleotide-binding</keyword>
<keyword evidence="18" id="KW-1185">Reference proteome</keyword>
<evidence type="ECO:0000256" key="5">
    <source>
        <dbReference type="ARBA" id="ARBA00022763"/>
    </source>
</evidence>
<dbReference type="STRING" id="984486.A0A1E3QRZ0"/>
<dbReference type="Gene3D" id="3.30.420.110">
    <property type="entry name" value="MutS, connector domain"/>
    <property type="match status" value="1"/>
</dbReference>
<evidence type="ECO:0000256" key="8">
    <source>
        <dbReference type="ARBA" id="ARBA00023204"/>
    </source>
</evidence>
<dbReference type="InterPro" id="IPR007861">
    <property type="entry name" value="DNA_mismatch_repair_MutS_clamp"/>
</dbReference>
<dbReference type="InterPro" id="IPR016151">
    <property type="entry name" value="DNA_mismatch_repair_MutS_N"/>
</dbReference>
<comment type="subcellular location">
    <subcellularLocation>
        <location evidence="1">Nucleus</location>
    </subcellularLocation>
</comment>
<name>A0A1E3QRZ0_9ASCO</name>
<dbReference type="SMART" id="SM00533">
    <property type="entry name" value="MUTSd"/>
    <property type="match status" value="1"/>
</dbReference>
<dbReference type="GO" id="GO:0140664">
    <property type="term" value="F:ATP-dependent DNA damage sensor activity"/>
    <property type="evidence" value="ECO:0007669"/>
    <property type="project" value="InterPro"/>
</dbReference>
<feature type="compositionally biased region" description="Polar residues" evidence="15">
    <location>
        <begin position="9"/>
        <end position="19"/>
    </location>
</feature>
<dbReference type="Gene3D" id="3.40.50.300">
    <property type="entry name" value="P-loop containing nucleotide triphosphate hydrolases"/>
    <property type="match status" value="1"/>
</dbReference>
<comment type="similarity">
    <text evidence="2">Belongs to the DNA mismatch repair MutS family. MSH3 subfamily.</text>
</comment>
<dbReference type="GO" id="GO:0000735">
    <property type="term" value="P:removal of nonhomologous ends"/>
    <property type="evidence" value="ECO:0007669"/>
    <property type="project" value="EnsemblFungi"/>
</dbReference>
<dbReference type="EMBL" id="KV454431">
    <property type="protein sequence ID" value="ODQ79707.1"/>
    <property type="molecule type" value="Genomic_DNA"/>
</dbReference>
<dbReference type="GO" id="GO:0006312">
    <property type="term" value="P:mitotic recombination"/>
    <property type="evidence" value="ECO:0007669"/>
    <property type="project" value="EnsemblFungi"/>
</dbReference>
<dbReference type="Pfam" id="PF01624">
    <property type="entry name" value="MutS_I"/>
    <property type="match status" value="1"/>
</dbReference>
<dbReference type="Pfam" id="PF05188">
    <property type="entry name" value="MutS_II"/>
    <property type="match status" value="1"/>
</dbReference>
<evidence type="ECO:0000256" key="4">
    <source>
        <dbReference type="ARBA" id="ARBA00022741"/>
    </source>
</evidence>
<dbReference type="PANTHER" id="PTHR11361:SF122">
    <property type="entry name" value="DNA MISMATCH REPAIR PROTEIN MSH3"/>
    <property type="match status" value="1"/>
</dbReference>
<dbReference type="Gene3D" id="1.10.1420.10">
    <property type="match status" value="2"/>
</dbReference>
<dbReference type="InterPro" id="IPR007695">
    <property type="entry name" value="DNA_mismatch_repair_MutS-lik_N"/>
</dbReference>
<dbReference type="InterPro" id="IPR045076">
    <property type="entry name" value="MutS"/>
</dbReference>
<evidence type="ECO:0000256" key="12">
    <source>
        <dbReference type="ARBA" id="ARBA00029792"/>
    </source>
</evidence>
<dbReference type="Pfam" id="PF00488">
    <property type="entry name" value="MutS_V"/>
    <property type="match status" value="1"/>
</dbReference>
<dbReference type="NCBIfam" id="NF003810">
    <property type="entry name" value="PRK05399.1"/>
    <property type="match status" value="1"/>
</dbReference>
<keyword evidence="5 14" id="KW-0227">DNA damage</keyword>
<reference evidence="18" key="1">
    <citation type="submission" date="2016-05" db="EMBL/GenBank/DDBJ databases">
        <title>Comparative genomics of biotechnologically important yeasts.</title>
        <authorList>
            <consortium name="DOE Joint Genome Institute"/>
            <person name="Riley R."/>
            <person name="Haridas S."/>
            <person name="Wolfe K.H."/>
            <person name="Lopes M.R."/>
            <person name="Hittinger C.T."/>
            <person name="Goker M."/>
            <person name="Salamov A."/>
            <person name="Wisecaver J."/>
            <person name="Long T.M."/>
            <person name="Aerts A.L."/>
            <person name="Barry K."/>
            <person name="Choi C."/>
            <person name="Clum A."/>
            <person name="Coughlan A.Y."/>
            <person name="Deshpande S."/>
            <person name="Douglass A.P."/>
            <person name="Hanson S.J."/>
            <person name="Klenk H.-P."/>
            <person name="Labutti K."/>
            <person name="Lapidus A."/>
            <person name="Lindquist E."/>
            <person name="Lipzen A."/>
            <person name="Meier-Kolthoff J.P."/>
            <person name="Ohm R.A."/>
            <person name="Otillar R.P."/>
            <person name="Pangilinan J."/>
            <person name="Peng Y."/>
            <person name="Rokas A."/>
            <person name="Rosa C.A."/>
            <person name="Scheuner C."/>
            <person name="Sibirny A.A."/>
            <person name="Slot J.C."/>
            <person name="Stielow J.B."/>
            <person name="Sun H."/>
            <person name="Kurtzman C.P."/>
            <person name="Blackwell M."/>
            <person name="Grigoriev I.V."/>
            <person name="Jeffries T.W."/>
        </authorList>
    </citation>
    <scope>NUCLEOTIDE SEQUENCE [LARGE SCALE GENOMIC DNA]</scope>
    <source>
        <strain evidence="18">NRRL Y-12698</strain>
    </source>
</reference>
<evidence type="ECO:0000313" key="17">
    <source>
        <dbReference type="EMBL" id="ODQ79707.1"/>
    </source>
</evidence>
<feature type="region of interest" description="Disordered" evidence="15">
    <location>
        <begin position="1"/>
        <end position="29"/>
    </location>
</feature>
<evidence type="ECO:0000256" key="9">
    <source>
        <dbReference type="ARBA" id="ARBA00023242"/>
    </source>
</evidence>
<dbReference type="GO" id="GO:0000403">
    <property type="term" value="F:Y-form DNA binding"/>
    <property type="evidence" value="ECO:0007669"/>
    <property type="project" value="EnsemblFungi"/>
</dbReference>
<dbReference type="Pfam" id="PF05190">
    <property type="entry name" value="MutS_IV"/>
    <property type="match status" value="1"/>
</dbReference>
<dbReference type="InterPro" id="IPR027417">
    <property type="entry name" value="P-loop_NTPase"/>
</dbReference>
<keyword evidence="6" id="KW-0067">ATP-binding</keyword>
<dbReference type="SUPFAM" id="SSF55271">
    <property type="entry name" value="DNA repair protein MutS, domain I"/>
    <property type="match status" value="1"/>
</dbReference>
<keyword evidence="7 14" id="KW-0238">DNA-binding</keyword>
<evidence type="ECO:0000256" key="10">
    <source>
        <dbReference type="ARBA" id="ARBA00025373"/>
    </source>
</evidence>
<dbReference type="InterPro" id="IPR007696">
    <property type="entry name" value="DNA_mismatch_repair_MutS_core"/>
</dbReference>
<dbReference type="GeneID" id="30146648"/>
<dbReference type="FunFam" id="3.40.50.300:FF:000870">
    <property type="entry name" value="MutS protein homolog 4"/>
    <property type="match status" value="1"/>
</dbReference>
<dbReference type="InterPro" id="IPR007860">
    <property type="entry name" value="DNA_mmatch_repair_MutS_con_dom"/>
</dbReference>
<dbReference type="PROSITE" id="PS00486">
    <property type="entry name" value="DNA_MISMATCH_REPAIR_2"/>
    <property type="match status" value="1"/>
</dbReference>
<dbReference type="InterPro" id="IPR000432">
    <property type="entry name" value="DNA_mismatch_repair_MutS_C"/>
</dbReference>
<evidence type="ECO:0000256" key="1">
    <source>
        <dbReference type="ARBA" id="ARBA00004123"/>
    </source>
</evidence>
<evidence type="ECO:0000256" key="15">
    <source>
        <dbReference type="SAM" id="MobiDB-lite"/>
    </source>
</evidence>
<evidence type="ECO:0000256" key="6">
    <source>
        <dbReference type="ARBA" id="ARBA00022840"/>
    </source>
</evidence>
<dbReference type="Proteomes" id="UP000094336">
    <property type="component" value="Unassembled WGS sequence"/>
</dbReference>
<dbReference type="SMART" id="SM00534">
    <property type="entry name" value="MUTSac"/>
    <property type="match status" value="1"/>
</dbReference>
<dbReference type="GO" id="GO:0000404">
    <property type="term" value="F:heteroduplex DNA loop binding"/>
    <property type="evidence" value="ECO:0007669"/>
    <property type="project" value="EnsemblFungi"/>
</dbReference>
<protein>
    <recommendedName>
        <fullName evidence="3 13">DNA mismatch repair protein MSH3</fullName>
    </recommendedName>
    <alternativeName>
        <fullName evidence="3 13">DNA mismatch repair protein MSH3</fullName>
    </alternativeName>
    <alternativeName>
        <fullName evidence="12">MutS protein homolog 3</fullName>
    </alternativeName>
</protein>
<comment type="function">
    <text evidence="10">Component of the post-replicative DNA mismatch repair system (MMR). Heterodimerizes with MSH2 to form MutS beta, which binds to DNA mismatches thereby initiating DNA repair. MSH3 provides substrate-binding and substrate specificity to the complex. When bound, the MutS beta heterodimer bends the DNA helix and shields approximately 20 base pairs. Acts mainly to repair insertion-deletion loops (IDLs) from 2 to 13 nucleotides in size, but can also repair base-base and single insertion-deletion mismatches that occur during replication. After mismatch binding, forms a ternary complex with the MutL alpha heterodimer, which is thought to be responsible for directing the downstream MMR events, including strand discrimination, excision, and resynthesis. ATP binding and hydrolysis play a pivotal role in mismatch repair functions.</text>
</comment>
<dbReference type="GO" id="GO:0005524">
    <property type="term" value="F:ATP binding"/>
    <property type="evidence" value="ECO:0007669"/>
    <property type="project" value="UniProtKB-KW"/>
</dbReference>
<dbReference type="RefSeq" id="XP_018985035.1">
    <property type="nucleotide sequence ID" value="XM_019128795.1"/>
</dbReference>
<accession>A0A1E3QRZ0</accession>
<dbReference type="InterPro" id="IPR036678">
    <property type="entry name" value="MutS_con_dom_sf"/>
</dbReference>